<dbReference type="RefSeq" id="WP_357788084.1">
    <property type="nucleotide sequence ID" value="NZ_JBFAKC010000016.1"/>
</dbReference>
<comment type="caution">
    <text evidence="1">The sequence shown here is derived from an EMBL/GenBank/DDBJ whole genome shotgun (WGS) entry which is preliminary data.</text>
</comment>
<organism evidence="1 2">
    <name type="scientific">Nocardia aurea</name>
    <dbReference type="NCBI Taxonomy" id="2144174"/>
    <lineage>
        <taxon>Bacteria</taxon>
        <taxon>Bacillati</taxon>
        <taxon>Actinomycetota</taxon>
        <taxon>Actinomycetes</taxon>
        <taxon>Mycobacteriales</taxon>
        <taxon>Nocardiaceae</taxon>
        <taxon>Nocardia</taxon>
    </lineage>
</organism>
<reference evidence="1 2" key="1">
    <citation type="submission" date="2024-06" db="EMBL/GenBank/DDBJ databases">
        <title>The Natural Products Discovery Center: Release of the First 8490 Sequenced Strains for Exploring Actinobacteria Biosynthetic Diversity.</title>
        <authorList>
            <person name="Kalkreuter E."/>
            <person name="Kautsar S.A."/>
            <person name="Yang D."/>
            <person name="Bader C.D."/>
            <person name="Teijaro C.N."/>
            <person name="Fluegel L."/>
            <person name="Davis C.M."/>
            <person name="Simpson J.R."/>
            <person name="Lauterbach L."/>
            <person name="Steele A.D."/>
            <person name="Gui C."/>
            <person name="Meng S."/>
            <person name="Li G."/>
            <person name="Viehrig K."/>
            <person name="Ye F."/>
            <person name="Su P."/>
            <person name="Kiefer A.F."/>
            <person name="Nichols A."/>
            <person name="Cepeda A.J."/>
            <person name="Yan W."/>
            <person name="Fan B."/>
            <person name="Jiang Y."/>
            <person name="Adhikari A."/>
            <person name="Zheng C.-J."/>
            <person name="Schuster L."/>
            <person name="Cowan T.M."/>
            <person name="Smanski M.J."/>
            <person name="Chevrette M.G."/>
            <person name="De Carvalho L.P.S."/>
            <person name="Shen B."/>
        </authorList>
    </citation>
    <scope>NUCLEOTIDE SEQUENCE [LARGE SCALE GENOMIC DNA]</scope>
    <source>
        <strain evidence="1 2">NPDC050403</strain>
    </source>
</reference>
<proteinExistence type="predicted"/>
<gene>
    <name evidence="1" type="ORF">AB0I48_28880</name>
</gene>
<evidence type="ECO:0000313" key="2">
    <source>
        <dbReference type="Proteomes" id="UP001551695"/>
    </source>
</evidence>
<protein>
    <submittedName>
        <fullName evidence="1">Uncharacterized protein</fullName>
    </submittedName>
</protein>
<dbReference type="Proteomes" id="UP001551695">
    <property type="component" value="Unassembled WGS sequence"/>
</dbReference>
<accession>A0ABV3G1T1</accession>
<dbReference type="EMBL" id="JBFAKC010000016">
    <property type="protein sequence ID" value="MEV0711583.1"/>
    <property type="molecule type" value="Genomic_DNA"/>
</dbReference>
<name>A0ABV3G1T1_9NOCA</name>
<sequence length="123" mass="12198">MPLVVVAGATITCSHLGTKFLTGGDPHHAIAGKPILTAGSEIGVKFKSPNDPPGDGLEIPCQAQSGGVFVPCKIAAPTTGVSVKANIDGKPVLLAISAGVTASATGAGTWKVTDPGQTIADWV</sequence>
<keyword evidence="2" id="KW-1185">Reference proteome</keyword>
<evidence type="ECO:0000313" key="1">
    <source>
        <dbReference type="EMBL" id="MEV0711583.1"/>
    </source>
</evidence>